<dbReference type="PANTHER" id="PTHR43214:SF43">
    <property type="entry name" value="TWO-COMPONENT RESPONSE REGULATOR"/>
    <property type="match status" value="1"/>
</dbReference>
<keyword evidence="2" id="KW-0238">DNA-binding</keyword>
<accession>A1BJU3</accession>
<feature type="domain" description="Response regulatory" evidence="5">
    <location>
        <begin position="3"/>
        <end position="119"/>
    </location>
</feature>
<dbReference type="InterPro" id="IPR011006">
    <property type="entry name" value="CheY-like_superfamily"/>
</dbReference>
<dbReference type="SMART" id="SM00421">
    <property type="entry name" value="HTH_LUXR"/>
    <property type="match status" value="1"/>
</dbReference>
<dbReference type="AlphaFoldDB" id="A1BJU3"/>
<dbReference type="PRINTS" id="PR00038">
    <property type="entry name" value="HTHLUXR"/>
</dbReference>
<dbReference type="Proteomes" id="UP000008701">
    <property type="component" value="Chromosome"/>
</dbReference>
<evidence type="ECO:0000259" key="5">
    <source>
        <dbReference type="PROSITE" id="PS50110"/>
    </source>
</evidence>
<sequence>MITIIIADDHKIFRQGLSRLLADDDRFKLLGEASNGKEALNLIWKEKPQVAVLDLSMPRPDGLEVVSSIRAAHSNTRCIILTMKDDIETVRRALESGVYGYVLKEAAYEEIAEAIVKVADNKLYLGRFQDNPNLYASCCEGQLTNREVEVLRCVVRGLTSRQIASELFISHRTVETHRQHIMEKLNIRTATGLAGYAREHGLI</sequence>
<feature type="domain" description="HTH luxR-type" evidence="4">
    <location>
        <begin position="136"/>
        <end position="201"/>
    </location>
</feature>
<keyword evidence="1 3" id="KW-0597">Phosphoprotein</keyword>
<evidence type="ECO:0000259" key="4">
    <source>
        <dbReference type="PROSITE" id="PS50043"/>
    </source>
</evidence>
<dbReference type="RefSeq" id="WP_015961197.1">
    <property type="nucleotide sequence ID" value="NC_008639.1"/>
</dbReference>
<protein>
    <submittedName>
        <fullName evidence="6">Two component transcriptional regulator, LuxR family</fullName>
    </submittedName>
</protein>
<evidence type="ECO:0000256" key="2">
    <source>
        <dbReference type="ARBA" id="ARBA00023125"/>
    </source>
</evidence>
<dbReference type="PROSITE" id="PS00622">
    <property type="entry name" value="HTH_LUXR_1"/>
    <property type="match status" value="1"/>
</dbReference>
<dbReference type="Pfam" id="PF00072">
    <property type="entry name" value="Response_reg"/>
    <property type="match status" value="1"/>
</dbReference>
<dbReference type="GO" id="GO:0000160">
    <property type="term" value="P:phosphorelay signal transduction system"/>
    <property type="evidence" value="ECO:0007669"/>
    <property type="project" value="InterPro"/>
</dbReference>
<dbReference type="SMART" id="SM00448">
    <property type="entry name" value="REC"/>
    <property type="match status" value="1"/>
</dbReference>
<dbReference type="InterPro" id="IPR001789">
    <property type="entry name" value="Sig_transdc_resp-reg_receiver"/>
</dbReference>
<dbReference type="CDD" id="cd17535">
    <property type="entry name" value="REC_NarL-like"/>
    <property type="match status" value="1"/>
</dbReference>
<proteinExistence type="predicted"/>
<dbReference type="Pfam" id="PF00196">
    <property type="entry name" value="GerE"/>
    <property type="match status" value="1"/>
</dbReference>
<organism evidence="6 7">
    <name type="scientific">Chlorobium phaeobacteroides (strain DSM 266 / SMG 266 / 2430)</name>
    <dbReference type="NCBI Taxonomy" id="290317"/>
    <lineage>
        <taxon>Bacteria</taxon>
        <taxon>Pseudomonadati</taxon>
        <taxon>Chlorobiota</taxon>
        <taxon>Chlorobiia</taxon>
        <taxon>Chlorobiales</taxon>
        <taxon>Chlorobiaceae</taxon>
        <taxon>Chlorobium/Pelodictyon group</taxon>
        <taxon>Chlorobium</taxon>
    </lineage>
</organism>
<dbReference type="Gene3D" id="3.40.50.2300">
    <property type="match status" value="1"/>
</dbReference>
<evidence type="ECO:0000313" key="6">
    <source>
        <dbReference type="EMBL" id="ABL66670.1"/>
    </source>
</evidence>
<evidence type="ECO:0000256" key="1">
    <source>
        <dbReference type="ARBA" id="ARBA00022553"/>
    </source>
</evidence>
<dbReference type="HOGENOM" id="CLU_000445_90_1_10"/>
<dbReference type="InterPro" id="IPR000792">
    <property type="entry name" value="Tscrpt_reg_LuxR_C"/>
</dbReference>
<dbReference type="KEGG" id="cph:Cpha266_2686"/>
<feature type="modified residue" description="4-aspartylphosphate" evidence="3">
    <location>
        <position position="54"/>
    </location>
</feature>
<dbReference type="GO" id="GO:0006355">
    <property type="term" value="P:regulation of DNA-templated transcription"/>
    <property type="evidence" value="ECO:0007669"/>
    <property type="project" value="InterPro"/>
</dbReference>
<dbReference type="OrthoDB" id="9784252at2"/>
<dbReference type="SUPFAM" id="SSF52172">
    <property type="entry name" value="CheY-like"/>
    <property type="match status" value="1"/>
</dbReference>
<evidence type="ECO:0000313" key="7">
    <source>
        <dbReference type="Proteomes" id="UP000008701"/>
    </source>
</evidence>
<name>A1BJU3_CHLPD</name>
<dbReference type="CDD" id="cd06170">
    <property type="entry name" value="LuxR_C_like"/>
    <property type="match status" value="1"/>
</dbReference>
<dbReference type="InterPro" id="IPR058245">
    <property type="entry name" value="NreC/VraR/RcsB-like_REC"/>
</dbReference>
<dbReference type="EMBL" id="CP000492">
    <property type="protein sequence ID" value="ABL66670.1"/>
    <property type="molecule type" value="Genomic_DNA"/>
</dbReference>
<dbReference type="GO" id="GO:0003677">
    <property type="term" value="F:DNA binding"/>
    <property type="evidence" value="ECO:0007669"/>
    <property type="project" value="UniProtKB-KW"/>
</dbReference>
<dbReference type="PROSITE" id="PS50043">
    <property type="entry name" value="HTH_LUXR_2"/>
    <property type="match status" value="1"/>
</dbReference>
<dbReference type="eggNOG" id="COG2197">
    <property type="taxonomic scope" value="Bacteria"/>
</dbReference>
<keyword evidence="7" id="KW-1185">Reference proteome</keyword>
<evidence type="ECO:0000256" key="3">
    <source>
        <dbReference type="PROSITE-ProRule" id="PRU00169"/>
    </source>
</evidence>
<dbReference type="PROSITE" id="PS50110">
    <property type="entry name" value="RESPONSE_REGULATORY"/>
    <property type="match status" value="1"/>
</dbReference>
<dbReference type="InterPro" id="IPR016032">
    <property type="entry name" value="Sig_transdc_resp-reg_C-effctor"/>
</dbReference>
<dbReference type="InterPro" id="IPR039420">
    <property type="entry name" value="WalR-like"/>
</dbReference>
<reference evidence="6 7" key="1">
    <citation type="submission" date="2006-12" db="EMBL/GenBank/DDBJ databases">
        <title>Complete sequence of Chlorobium phaeobacteroides DSM 266.</title>
        <authorList>
            <consortium name="US DOE Joint Genome Institute"/>
            <person name="Copeland A."/>
            <person name="Lucas S."/>
            <person name="Lapidus A."/>
            <person name="Barry K."/>
            <person name="Detter J.C."/>
            <person name="Glavina del Rio T."/>
            <person name="Hammon N."/>
            <person name="Israni S."/>
            <person name="Pitluck S."/>
            <person name="Goltsman E."/>
            <person name="Schmutz J."/>
            <person name="Larimer F."/>
            <person name="Land M."/>
            <person name="Hauser L."/>
            <person name="Mikhailova N."/>
            <person name="Li T."/>
            <person name="Overmann J."/>
            <person name="Bryant D.A."/>
            <person name="Richardson P."/>
        </authorList>
    </citation>
    <scope>NUCLEOTIDE SEQUENCE [LARGE SCALE GENOMIC DNA]</scope>
    <source>
        <strain evidence="6 7">DSM 266</strain>
    </source>
</reference>
<dbReference type="PANTHER" id="PTHR43214">
    <property type="entry name" value="TWO-COMPONENT RESPONSE REGULATOR"/>
    <property type="match status" value="1"/>
</dbReference>
<dbReference type="STRING" id="290317.Cpha266_2686"/>
<dbReference type="SUPFAM" id="SSF46894">
    <property type="entry name" value="C-terminal effector domain of the bipartite response regulators"/>
    <property type="match status" value="1"/>
</dbReference>
<gene>
    <name evidence="6" type="ordered locus">Cpha266_2686</name>
</gene>